<dbReference type="InterPro" id="IPR002885">
    <property type="entry name" value="PPR_rpt"/>
</dbReference>
<dbReference type="PROSITE" id="PS51375">
    <property type="entry name" value="PPR"/>
    <property type="match status" value="1"/>
</dbReference>
<accession>A0A6J3M923</accession>
<dbReference type="RefSeq" id="XP_033460353.1">
    <property type="nucleotide sequence ID" value="XM_033604615.1"/>
</dbReference>
<reference evidence="4" key="2">
    <citation type="submission" date="2020-04" db="EMBL/GenBank/DDBJ databases">
        <authorList>
            <consortium name="NCBI Genome Project"/>
        </authorList>
    </citation>
    <scope>NUCLEOTIDE SEQUENCE</scope>
    <source>
        <strain evidence="4">CBS 342.82</strain>
    </source>
</reference>
<dbReference type="GeneID" id="54362415"/>
<name>A0A6J3M923_9PEZI</name>
<dbReference type="OrthoDB" id="185373at2759"/>
<organism evidence="4">
    <name type="scientific">Dissoconium aciculare CBS 342.82</name>
    <dbReference type="NCBI Taxonomy" id="1314786"/>
    <lineage>
        <taxon>Eukaryota</taxon>
        <taxon>Fungi</taxon>
        <taxon>Dikarya</taxon>
        <taxon>Ascomycota</taxon>
        <taxon>Pezizomycotina</taxon>
        <taxon>Dothideomycetes</taxon>
        <taxon>Dothideomycetidae</taxon>
        <taxon>Mycosphaerellales</taxon>
        <taxon>Dissoconiaceae</taxon>
        <taxon>Dissoconium</taxon>
    </lineage>
</organism>
<dbReference type="Gene3D" id="1.25.40.10">
    <property type="entry name" value="Tetratricopeptide repeat domain"/>
    <property type="match status" value="2"/>
</dbReference>
<dbReference type="NCBIfam" id="TIGR00756">
    <property type="entry name" value="PPR"/>
    <property type="match status" value="2"/>
</dbReference>
<feature type="compositionally biased region" description="Basic and acidic residues" evidence="2">
    <location>
        <begin position="145"/>
        <end position="169"/>
    </location>
</feature>
<feature type="region of interest" description="Disordered" evidence="2">
    <location>
        <begin position="218"/>
        <end position="294"/>
    </location>
</feature>
<dbReference type="InterPro" id="IPR051114">
    <property type="entry name" value="Mito_RNA_Proc_CCM1"/>
</dbReference>
<dbReference type="Pfam" id="PF13041">
    <property type="entry name" value="PPR_2"/>
    <property type="match status" value="1"/>
</dbReference>
<reference evidence="4" key="1">
    <citation type="submission" date="2020-01" db="EMBL/GenBank/DDBJ databases">
        <authorList>
            <consortium name="DOE Joint Genome Institute"/>
            <person name="Haridas S."/>
            <person name="Albert R."/>
            <person name="Binder M."/>
            <person name="Bloem J."/>
            <person name="Labutti K."/>
            <person name="Salamov A."/>
            <person name="Andreopoulos B."/>
            <person name="Baker S.E."/>
            <person name="Barry K."/>
            <person name="Bills G."/>
            <person name="Bluhm B.H."/>
            <person name="Cannon C."/>
            <person name="Castanera R."/>
            <person name="Culley D.E."/>
            <person name="Daum C."/>
            <person name="Ezra D."/>
            <person name="Gonzalez J.B."/>
            <person name="Henrissat B."/>
            <person name="Kuo A."/>
            <person name="Liang C."/>
            <person name="Lipzen A."/>
            <person name="Lutzoni F."/>
            <person name="Magnuson J."/>
            <person name="Mondo S."/>
            <person name="Nolan M."/>
            <person name="Ohm R."/>
            <person name="Pangilinan J."/>
            <person name="Park H.-J."/>
            <person name="Ramirez L."/>
            <person name="Alfaro M."/>
            <person name="Sun H."/>
            <person name="Tritt A."/>
            <person name="Yoshinaga Y."/>
            <person name="Zwiers L.-H."/>
            <person name="Turgeon B.G."/>
            <person name="Goodwin S.B."/>
            <person name="Spatafora J.W."/>
            <person name="Crous P.W."/>
            <person name="Grigoriev I.V."/>
        </authorList>
    </citation>
    <scope>NUCLEOTIDE SEQUENCE</scope>
    <source>
        <strain evidence="4">CBS 342.82</strain>
    </source>
</reference>
<proteinExistence type="predicted"/>
<evidence type="ECO:0000313" key="4">
    <source>
        <dbReference type="RefSeq" id="XP_033460353.1"/>
    </source>
</evidence>
<dbReference type="Pfam" id="PF01535">
    <property type="entry name" value="PPR"/>
    <property type="match status" value="1"/>
</dbReference>
<feature type="compositionally biased region" description="Polar residues" evidence="2">
    <location>
        <begin position="222"/>
        <end position="231"/>
    </location>
</feature>
<sequence length="1600" mass="180946">MIERATSCLNAGVRQPESRRCVQRALGSKRMLHSTFWHHHGANHFELPPFALAEKSPVSSPSSNTPYSQRRGKSRAQSFITCPNTEPGLFLEFLYPPQALAYLNRVHSSTSPVGPTRDRWDHRGVRRPHEGRLQAARGYASKTSPSKERIVDENGEKEKDRNVVDENKREQDAFFQKSKKDIEDSRERDLLQEMPDGIGDADDPGDAFPGTELDSFLESKQKQAQVSTTEVSQDREALRDEASIGSAEGEEEDAFAGIDFDSLPSSRGKKDKKKKEKKNVRRRGQGWTEQPISMTEALANDMRDFDTGRTEAEGAGESPLAAEEPEMILKTPIEIDDQTTWPGEDVATMRDLRRIVSRKPGLRLAEDDVLPEGNALEAAMGVYNRLQSPAKPSPTVSLLTDALLNWLKEHKRTEADAHFISVWNSAPTTERSHKTFENALVVFRRQEQPLRPLHDAMFEAFPVKPQLHSEAFRLAFEDNDWDLAFHIHTEALALGPPADNEKLQGQLFHCLGGSLTDEDRNKILSVKEWVRNSGVSSVDAEMQNTQNENHQDLDGERKSFASSLCQFVATEVSIRLLSKGFYLKADDPQLDKKTSSYRGRRTAYYWQDQRIIAAKKFVTDLLDYIFSVSPAVVGTSFAERTMASLLSLSEKRDDPEVYEILAKFYLSYRKSPTAHPPESLLYPLLGRSIRWEKSSARSEDNHLPLAIVIDDWLRFHTKFSREAFKAIIRHYAEMEKPDLVNEYFNAFMREYPHISSWGPSMWLLVQPYVRSGNVTRAEEAFQRLVHLAQPFNSTPNRFCWTALIHTYARADDITKAFKALQLMHQASEEDPKLAPTAHVFHVICNMLARRGDVDNVRALLKQHDELTGMKRTTHLIGSEILALLENYRIEEAKEILYASVADGLKGEVKGSHTQNFNLVIMSLGQARDLSGAVSVYKEMKKSGVALSDHTYAALIYALCGTNNEGLAFGMLRYLMPREGFMPTSISWSIVMKAYLIRERFREVVWMHTHLQRTNVRSDKTIEQIYLEARTQLELKAAGLSAPKTWKGNGPAVPFERSRPVAEEMFRLSDSEARTIWPPKEPSDGVDESSDRPASGEEIETEDPPEPVSEHPENTQPISADEPSAEVHSATGEHSLADAQSDSADDAVAKTQLNDAAEVPANVRSDTADKSDGGLSDRTKQEAEDSHSQANSVVEESTEAKPPGGEVFGPFTLEQWEQLVERVTESRRQIRLAEVQEAEEFVVDSVQDTADLLPFADGYSFSKNRHDVRAEALLARQHFDHILKVYGAERSLEAARQLFARYLAQGVDPPNEILAYLMRALNRLRQHKEVESCWELAKEQADRMVAPVTLPVLRPFASRRGEANRTTSSAESTLHSSQPHQKPGKSGSVAQTIQGGRRLMLSRPALFYMKTLVDSGRIADAINLVTSLISEGYSLDNMTWNVFIRYLCSGTPPYTLLAFQLTERFLIPNFPGWLDEYWPVPDDHELRTGLQHIRARYIRVDHLMPQYQTFICLSRALLTLRRAESVGTQYLEAPHLMVKGVNLARYVGRLRQIRQNAPRTLYAVQCMPKLNDEWQRQLRREDDDFGDEDGYIRPNPGPYAF</sequence>
<dbReference type="GO" id="GO:0007005">
    <property type="term" value="P:mitochondrion organization"/>
    <property type="evidence" value="ECO:0007669"/>
    <property type="project" value="TreeGrafter"/>
</dbReference>
<feature type="compositionally biased region" description="Basic residues" evidence="2">
    <location>
        <begin position="267"/>
        <end position="284"/>
    </location>
</feature>
<feature type="region of interest" description="Disordered" evidence="2">
    <location>
        <begin position="1358"/>
        <end position="1388"/>
    </location>
</feature>
<evidence type="ECO:0000256" key="2">
    <source>
        <dbReference type="SAM" id="MobiDB-lite"/>
    </source>
</evidence>
<dbReference type="PANTHER" id="PTHR47934:SF6">
    <property type="entry name" value="MITOCHONDRIAL GROUP I INTRON SPLICING FACTOR CCM1-RELATED"/>
    <property type="match status" value="1"/>
</dbReference>
<evidence type="ECO:0008006" key="5">
    <source>
        <dbReference type="Google" id="ProtNLM"/>
    </source>
</evidence>
<dbReference type="InterPro" id="IPR011990">
    <property type="entry name" value="TPR-like_helical_dom_sf"/>
</dbReference>
<feature type="compositionally biased region" description="Basic and acidic residues" evidence="2">
    <location>
        <begin position="232"/>
        <end position="242"/>
    </location>
</feature>
<dbReference type="PANTHER" id="PTHR47934">
    <property type="entry name" value="PENTATRICOPEPTIDE REPEAT-CONTAINING PROTEIN PET309, MITOCHONDRIAL"/>
    <property type="match status" value="1"/>
</dbReference>
<evidence type="ECO:0000256" key="1">
    <source>
        <dbReference type="PROSITE-ProRule" id="PRU00708"/>
    </source>
</evidence>
<feature type="compositionally biased region" description="Basic and acidic residues" evidence="2">
    <location>
        <begin position="1165"/>
        <end position="1186"/>
    </location>
</feature>
<feature type="repeat" description="PPR" evidence="1">
    <location>
        <begin position="912"/>
        <end position="946"/>
    </location>
</feature>
<feature type="compositionally biased region" description="Polar residues" evidence="2">
    <location>
        <begin position="57"/>
        <end position="68"/>
    </location>
</feature>
<feature type="region of interest" description="Disordered" evidence="2">
    <location>
        <begin position="108"/>
        <end position="169"/>
    </location>
</feature>
<gene>
    <name evidence="4" type="ORF">K489DRAFT_379303</name>
</gene>
<reference evidence="4" key="3">
    <citation type="submission" date="2025-08" db="UniProtKB">
        <authorList>
            <consortium name="RefSeq"/>
        </authorList>
    </citation>
    <scope>IDENTIFICATION</scope>
    <source>
        <strain evidence="4">CBS 342.82</strain>
    </source>
</reference>
<protein>
    <recommendedName>
        <fullName evidence="5">Pentacotripeptide-repeat region of PRORP domain-containing protein</fullName>
    </recommendedName>
</protein>
<dbReference type="GO" id="GO:0003729">
    <property type="term" value="F:mRNA binding"/>
    <property type="evidence" value="ECO:0007669"/>
    <property type="project" value="TreeGrafter"/>
</dbReference>
<feature type="region of interest" description="Disordered" evidence="2">
    <location>
        <begin position="1069"/>
        <end position="1206"/>
    </location>
</feature>
<feature type="region of interest" description="Disordered" evidence="2">
    <location>
        <begin position="55"/>
        <end position="76"/>
    </location>
</feature>
<dbReference type="GO" id="GO:0006396">
    <property type="term" value="P:RNA processing"/>
    <property type="evidence" value="ECO:0007669"/>
    <property type="project" value="TreeGrafter"/>
</dbReference>
<keyword evidence="3" id="KW-1185">Reference proteome</keyword>
<feature type="compositionally biased region" description="Basic and acidic residues" evidence="2">
    <location>
        <begin position="116"/>
        <end position="132"/>
    </location>
</feature>
<evidence type="ECO:0000313" key="3">
    <source>
        <dbReference type="Proteomes" id="UP000504637"/>
    </source>
</evidence>
<feature type="compositionally biased region" description="Polar residues" evidence="2">
    <location>
        <begin position="1363"/>
        <end position="1379"/>
    </location>
</feature>
<dbReference type="Proteomes" id="UP000504637">
    <property type="component" value="Unplaced"/>
</dbReference>
<dbReference type="GO" id="GO:0005739">
    <property type="term" value="C:mitochondrion"/>
    <property type="evidence" value="ECO:0007669"/>
    <property type="project" value="TreeGrafter"/>
</dbReference>